<dbReference type="EMBL" id="CP019479">
    <property type="protein sequence ID" value="UQC88628.1"/>
    <property type="molecule type" value="Genomic_DNA"/>
</dbReference>
<feature type="region of interest" description="Disordered" evidence="6">
    <location>
        <begin position="210"/>
        <end position="247"/>
    </location>
</feature>
<organism evidence="8 9">
    <name type="scientific">Colletotrichum lupini</name>
    <dbReference type="NCBI Taxonomy" id="145971"/>
    <lineage>
        <taxon>Eukaryota</taxon>
        <taxon>Fungi</taxon>
        <taxon>Dikarya</taxon>
        <taxon>Ascomycota</taxon>
        <taxon>Pezizomycotina</taxon>
        <taxon>Sordariomycetes</taxon>
        <taxon>Hypocreomycetidae</taxon>
        <taxon>Glomerellales</taxon>
        <taxon>Glomerellaceae</taxon>
        <taxon>Colletotrichum</taxon>
        <taxon>Colletotrichum acutatum species complex</taxon>
    </lineage>
</organism>
<dbReference type="Gene3D" id="4.10.240.10">
    <property type="entry name" value="Zn(2)-C6 fungal-type DNA-binding domain"/>
    <property type="match status" value="1"/>
</dbReference>
<reference evidence="8" key="1">
    <citation type="journal article" date="2021" name="Mol. Plant Microbe Interact.">
        <title>Complete Genome Sequence of the Plant-Pathogenic Fungus Colletotrichum lupini.</title>
        <authorList>
            <person name="Baroncelli R."/>
            <person name="Pensec F."/>
            <person name="Da Lio D."/>
            <person name="Boufleur T."/>
            <person name="Vicente I."/>
            <person name="Sarrocco S."/>
            <person name="Picot A."/>
            <person name="Baraldi E."/>
            <person name="Sukno S."/>
            <person name="Thon M."/>
            <person name="Le Floch G."/>
        </authorList>
    </citation>
    <scope>NUCLEOTIDE SEQUENCE</scope>
    <source>
        <strain evidence="8">IMI 504893</strain>
    </source>
</reference>
<dbReference type="Pfam" id="PF00172">
    <property type="entry name" value="Zn_clus"/>
    <property type="match status" value="1"/>
</dbReference>
<accession>A0A9Q8WM36</accession>
<dbReference type="SUPFAM" id="SSF57701">
    <property type="entry name" value="Zn2/Cys6 DNA-binding domain"/>
    <property type="match status" value="1"/>
</dbReference>
<keyword evidence="4" id="KW-0804">Transcription</keyword>
<evidence type="ECO:0000256" key="3">
    <source>
        <dbReference type="ARBA" id="ARBA00023015"/>
    </source>
</evidence>
<dbReference type="InterPro" id="IPR036864">
    <property type="entry name" value="Zn2-C6_fun-type_DNA-bd_sf"/>
</dbReference>
<feature type="region of interest" description="Disordered" evidence="6">
    <location>
        <begin position="24"/>
        <end position="44"/>
    </location>
</feature>
<comment type="subcellular location">
    <subcellularLocation>
        <location evidence="1">Nucleus</location>
    </subcellularLocation>
</comment>
<dbReference type="AlphaFoldDB" id="A0A9Q8WM36"/>
<feature type="compositionally biased region" description="Polar residues" evidence="6">
    <location>
        <begin position="223"/>
        <end position="232"/>
    </location>
</feature>
<dbReference type="InterPro" id="IPR050815">
    <property type="entry name" value="TF_fung"/>
</dbReference>
<keyword evidence="3" id="KW-0805">Transcription regulation</keyword>
<protein>
    <recommendedName>
        <fullName evidence="7">Zn(2)-C6 fungal-type domain-containing protein</fullName>
    </recommendedName>
</protein>
<evidence type="ECO:0000259" key="7">
    <source>
        <dbReference type="PROSITE" id="PS50048"/>
    </source>
</evidence>
<dbReference type="SMART" id="SM00066">
    <property type="entry name" value="GAL4"/>
    <property type="match status" value="1"/>
</dbReference>
<evidence type="ECO:0000256" key="2">
    <source>
        <dbReference type="ARBA" id="ARBA00022723"/>
    </source>
</evidence>
<evidence type="ECO:0000256" key="1">
    <source>
        <dbReference type="ARBA" id="ARBA00004123"/>
    </source>
</evidence>
<dbReference type="CDD" id="cd00067">
    <property type="entry name" value="GAL4"/>
    <property type="match status" value="1"/>
</dbReference>
<dbReference type="PROSITE" id="PS50048">
    <property type="entry name" value="ZN2_CY6_FUNGAL_2"/>
    <property type="match status" value="1"/>
</dbReference>
<evidence type="ECO:0000313" key="8">
    <source>
        <dbReference type="EMBL" id="UQC88628.1"/>
    </source>
</evidence>
<dbReference type="PANTHER" id="PTHR47338">
    <property type="entry name" value="ZN(II)2CYS6 TRANSCRIPTION FACTOR (EUROFUNG)-RELATED"/>
    <property type="match status" value="1"/>
</dbReference>
<gene>
    <name evidence="8" type="ORF">CLUP02_14153</name>
</gene>
<keyword evidence="9" id="KW-1185">Reference proteome</keyword>
<dbReference type="GO" id="GO:0000981">
    <property type="term" value="F:DNA-binding transcription factor activity, RNA polymerase II-specific"/>
    <property type="evidence" value="ECO:0007669"/>
    <property type="project" value="InterPro"/>
</dbReference>
<feature type="domain" description="Zn(2)-C6 fungal-type" evidence="7">
    <location>
        <begin position="50"/>
        <end position="80"/>
    </location>
</feature>
<dbReference type="Proteomes" id="UP000830671">
    <property type="component" value="Chromosome 7"/>
</dbReference>
<proteinExistence type="predicted"/>
<dbReference type="GO" id="GO:0008270">
    <property type="term" value="F:zinc ion binding"/>
    <property type="evidence" value="ECO:0007669"/>
    <property type="project" value="InterPro"/>
</dbReference>
<dbReference type="RefSeq" id="XP_049150231.1">
    <property type="nucleotide sequence ID" value="XM_049293085.1"/>
</dbReference>
<evidence type="ECO:0000313" key="9">
    <source>
        <dbReference type="Proteomes" id="UP000830671"/>
    </source>
</evidence>
<keyword evidence="2" id="KW-0479">Metal-binding</keyword>
<name>A0A9Q8WM36_9PEZI</name>
<feature type="compositionally biased region" description="Basic and acidic residues" evidence="6">
    <location>
        <begin position="24"/>
        <end position="33"/>
    </location>
</feature>
<keyword evidence="5" id="KW-0539">Nucleus</keyword>
<dbReference type="PANTHER" id="PTHR47338:SF5">
    <property type="entry name" value="ZN(II)2CYS6 TRANSCRIPTION FACTOR (EUROFUNG)"/>
    <property type="match status" value="1"/>
</dbReference>
<dbReference type="InterPro" id="IPR001138">
    <property type="entry name" value="Zn2Cys6_DnaBD"/>
</dbReference>
<dbReference type="GeneID" id="73348095"/>
<feature type="region of interest" description="Disordered" evidence="6">
    <location>
        <begin position="341"/>
        <end position="368"/>
    </location>
</feature>
<dbReference type="GO" id="GO:0005634">
    <property type="term" value="C:nucleus"/>
    <property type="evidence" value="ECO:0007669"/>
    <property type="project" value="UniProtKB-SubCell"/>
</dbReference>
<evidence type="ECO:0000256" key="6">
    <source>
        <dbReference type="SAM" id="MobiDB-lite"/>
    </source>
</evidence>
<evidence type="ECO:0000256" key="4">
    <source>
        <dbReference type="ARBA" id="ARBA00023163"/>
    </source>
</evidence>
<evidence type="ECO:0000256" key="5">
    <source>
        <dbReference type="ARBA" id="ARBA00023242"/>
    </source>
</evidence>
<sequence>MATATQSLPIEDFPFDFDMPRTTCHEGDSREVKNSTTATKRRRGPLTRNACKHCRIKKLKCSGEKQGCGRCRANGFDCHYETSNPNSKRRLTIADFTPSMSPWEREDNSTADNAIITEEDQDLNDPENIDHLVFQPRSFSPFQAETLDSMLSTNALDSFMKASGNQPFMKATLNSPSNSPRIDPLLSCLNASDWPRVISLGSDTERSIAHVERRRKHIRESSSHNQEWPRNSQRSRHNPSKQHPEQDSLSCSCYARVFLQHEDVSSNLLWSIRSKAPASPAEMLRSLKRTMEGLDSFFDCHTHSTRPEFVALLVSMCDMMLGGVEYLVPKLCVDDDIISADDDSDTSSSHGDSGRRSSSRSGSVNFTSHPAFRLSQGTLDKEDELHTYCLQFAGPT</sequence>
<dbReference type="KEGG" id="clup:CLUP02_14153"/>
<dbReference type="PROSITE" id="PS00463">
    <property type="entry name" value="ZN2_CY6_FUNGAL_1"/>
    <property type="match status" value="1"/>
</dbReference>